<name>A0A915ITI6_ROMCU</name>
<feature type="region of interest" description="Disordered" evidence="1">
    <location>
        <begin position="164"/>
        <end position="199"/>
    </location>
</feature>
<dbReference type="Proteomes" id="UP000887565">
    <property type="component" value="Unplaced"/>
</dbReference>
<dbReference type="AlphaFoldDB" id="A0A915ITI6"/>
<evidence type="ECO:0000313" key="2">
    <source>
        <dbReference type="Proteomes" id="UP000887565"/>
    </source>
</evidence>
<sequence length="346" mass="39343">MWALNVSRLTLKFPAALRFFNNPHASYLQQDVLAYDALDAFYSILLFLAFGRYSFIPKVYNAPSLYPHDSLEAAEIGRLAKTLIVAFHNDSLHDVLPGHSTDKVYPTISQVALPAIMRDKVLSAYQFFMYNCTSSGHSRSFCLGTQPNSFRDMKTLMRTTHLKLLTTPKMPKKKKKKQKEEWNKSPDISNDEDPSLQPKKLYDDATHLQAAIASAMKSGLTHRLIELLEFPVSPIYKLAVHDHLAFENNPPLPRDVNDVWTERVAADQPLRNRNYQGTHYRYLPNAILSLLQVNRDWFQHLTMTMPLATVLASPCSAAEFAYVNNLLAKHAQSLNTSTCTPFYTCM</sequence>
<accession>A0A915ITI6</accession>
<reference evidence="3" key="1">
    <citation type="submission" date="2022-11" db="UniProtKB">
        <authorList>
            <consortium name="WormBaseParasite"/>
        </authorList>
    </citation>
    <scope>IDENTIFICATION</scope>
</reference>
<keyword evidence="2" id="KW-1185">Reference proteome</keyword>
<evidence type="ECO:0000256" key="1">
    <source>
        <dbReference type="SAM" id="MobiDB-lite"/>
    </source>
</evidence>
<dbReference type="WBParaSite" id="nRc.2.0.1.t17170-RA">
    <property type="protein sequence ID" value="nRc.2.0.1.t17170-RA"/>
    <property type="gene ID" value="nRc.2.0.1.g17170"/>
</dbReference>
<evidence type="ECO:0000313" key="3">
    <source>
        <dbReference type="WBParaSite" id="nRc.2.0.1.t17170-RA"/>
    </source>
</evidence>
<proteinExistence type="predicted"/>
<organism evidence="2 3">
    <name type="scientific">Romanomermis culicivorax</name>
    <name type="common">Nematode worm</name>
    <dbReference type="NCBI Taxonomy" id="13658"/>
    <lineage>
        <taxon>Eukaryota</taxon>
        <taxon>Metazoa</taxon>
        <taxon>Ecdysozoa</taxon>
        <taxon>Nematoda</taxon>
        <taxon>Enoplea</taxon>
        <taxon>Dorylaimia</taxon>
        <taxon>Mermithida</taxon>
        <taxon>Mermithoidea</taxon>
        <taxon>Mermithidae</taxon>
        <taxon>Romanomermis</taxon>
    </lineage>
</organism>
<protein>
    <submittedName>
        <fullName evidence="3">Uncharacterized protein</fullName>
    </submittedName>
</protein>